<protein>
    <submittedName>
        <fullName evidence="2">Uncharacterized protein</fullName>
    </submittedName>
</protein>
<dbReference type="STRING" id="1287681.M7TU99"/>
<dbReference type="PANTHER" id="PTHR35605:SF1">
    <property type="entry name" value="ECP2 EFFECTOR PROTEIN DOMAIN-CONTAINING PROTEIN-RELATED"/>
    <property type="match status" value="1"/>
</dbReference>
<feature type="chain" id="PRO_5004086155" evidence="1">
    <location>
        <begin position="17"/>
        <end position="215"/>
    </location>
</feature>
<dbReference type="OrthoDB" id="3552888at2759"/>
<feature type="signal peptide" evidence="1">
    <location>
        <begin position="1"/>
        <end position="16"/>
    </location>
</feature>
<evidence type="ECO:0000313" key="3">
    <source>
        <dbReference type="Proteomes" id="UP000012174"/>
    </source>
</evidence>
<name>M7TU99_EUTLA</name>
<keyword evidence="1" id="KW-0732">Signal</keyword>
<organism evidence="2 3">
    <name type="scientific">Eutypa lata (strain UCR-EL1)</name>
    <name type="common">Grapevine dieback disease fungus</name>
    <name type="synonym">Eutypa armeniacae</name>
    <dbReference type="NCBI Taxonomy" id="1287681"/>
    <lineage>
        <taxon>Eukaryota</taxon>
        <taxon>Fungi</taxon>
        <taxon>Dikarya</taxon>
        <taxon>Ascomycota</taxon>
        <taxon>Pezizomycotina</taxon>
        <taxon>Sordariomycetes</taxon>
        <taxon>Xylariomycetidae</taxon>
        <taxon>Xylariales</taxon>
        <taxon>Diatrypaceae</taxon>
        <taxon>Eutypa</taxon>
    </lineage>
</organism>
<keyword evidence="3" id="KW-1185">Reference proteome</keyword>
<reference evidence="3" key="1">
    <citation type="journal article" date="2013" name="Genome Announc.">
        <title>Draft genome sequence of the grapevine dieback fungus Eutypa lata UCR-EL1.</title>
        <authorList>
            <person name="Blanco-Ulate B."/>
            <person name="Rolshausen P.E."/>
            <person name="Cantu D."/>
        </authorList>
    </citation>
    <scope>NUCLEOTIDE SEQUENCE [LARGE SCALE GENOMIC DNA]</scope>
    <source>
        <strain evidence="3">UCR-EL1</strain>
    </source>
</reference>
<proteinExistence type="predicted"/>
<dbReference type="eggNOG" id="ENOG502SRRT">
    <property type="taxonomic scope" value="Eukaryota"/>
</dbReference>
<evidence type="ECO:0000256" key="1">
    <source>
        <dbReference type="SAM" id="SignalP"/>
    </source>
</evidence>
<dbReference type="HOGENOM" id="CLU_089018_0_0_1"/>
<dbReference type="Proteomes" id="UP000012174">
    <property type="component" value="Unassembled WGS sequence"/>
</dbReference>
<dbReference type="AlphaFoldDB" id="M7TU99"/>
<gene>
    <name evidence="2" type="ORF">UCREL1_2706</name>
</gene>
<dbReference type="PANTHER" id="PTHR35605">
    <property type="entry name" value="ECP2 EFFECTOR PROTEIN DOMAIN-CONTAINING PROTEIN-RELATED"/>
    <property type="match status" value="1"/>
</dbReference>
<evidence type="ECO:0000313" key="2">
    <source>
        <dbReference type="EMBL" id="EMR70260.1"/>
    </source>
</evidence>
<dbReference type="KEGG" id="ela:UCREL1_2706"/>
<sequence>MIYILFITTIIKVIAAAGNLESPIAGYTAVPMIFHAVNMTSMTKVLLRGTVQVRTPSSSAFLEITVTLPLTLAIQEIQDQLEGNDDIEVDHSPLIPQVDQPPSLTSRNIHCGIGGTGEATNQPLQDGIDYLKGFPGPCSAAPGPRVCTRISCSWNAAIWFCNDTPREKLHDCADLANFAVDIRTECHLYREDTYLVRGQKFDDDDFNVIVGRDSC</sequence>
<accession>M7TU99</accession>
<dbReference type="EMBL" id="KB705900">
    <property type="protein sequence ID" value="EMR70260.1"/>
    <property type="molecule type" value="Genomic_DNA"/>
</dbReference>